<dbReference type="Pfam" id="PF12680">
    <property type="entry name" value="SnoaL_2"/>
    <property type="match status" value="1"/>
</dbReference>
<evidence type="ECO:0000259" key="1">
    <source>
        <dbReference type="Pfam" id="PF12680"/>
    </source>
</evidence>
<dbReference type="Gene3D" id="3.10.450.50">
    <property type="match status" value="1"/>
</dbReference>
<dbReference type="InterPro" id="IPR032710">
    <property type="entry name" value="NTF2-like_dom_sf"/>
</dbReference>
<name>A0A4R5W2D5_9BURK</name>
<dbReference type="EMBL" id="SMYL01000006">
    <property type="protein sequence ID" value="TDK65313.1"/>
    <property type="molecule type" value="Genomic_DNA"/>
</dbReference>
<evidence type="ECO:0000313" key="2">
    <source>
        <dbReference type="EMBL" id="TDK65313.1"/>
    </source>
</evidence>
<reference evidence="2 3" key="1">
    <citation type="submission" date="2019-03" db="EMBL/GenBank/DDBJ databases">
        <title>Sapientia aquatica gen. nov., sp. nov., isolated from a crater lake.</title>
        <authorList>
            <person name="Felfoldi T."/>
            <person name="Szabo A."/>
            <person name="Toth E."/>
            <person name="Schumann P."/>
            <person name="Keki Z."/>
            <person name="Marialigeti K."/>
            <person name="Mathe I."/>
        </authorList>
    </citation>
    <scope>NUCLEOTIDE SEQUENCE [LARGE SCALE GENOMIC DNA]</scope>
    <source>
        <strain evidence="2 3">SA-152</strain>
    </source>
</reference>
<proteinExistence type="predicted"/>
<gene>
    <name evidence="2" type="ORF">E2I14_12875</name>
</gene>
<dbReference type="OrthoDB" id="1115105at2"/>
<sequence>MTTPIQQSPLDQLLAWYSSLTPDSVKLAVDFYQSDARFKDPFNEVQGVEAIIKIFDHMFVTTESPRFIIHERVMQGRQAFVTWTFEFGLKGKHYTVLGASHLKFDAEGLVIEHRDYWDAAEELFQKLPIIGAPVRWLRRQFEVKLS</sequence>
<dbReference type="InterPro" id="IPR037401">
    <property type="entry name" value="SnoaL-like"/>
</dbReference>
<dbReference type="AlphaFoldDB" id="A0A4R5W2D5"/>
<accession>A0A4R5W2D5</accession>
<protein>
    <submittedName>
        <fullName evidence="2">Nuclear transport factor 2 family protein</fullName>
    </submittedName>
</protein>
<feature type="domain" description="SnoaL-like" evidence="1">
    <location>
        <begin position="15"/>
        <end position="113"/>
    </location>
</feature>
<dbReference type="SUPFAM" id="SSF54427">
    <property type="entry name" value="NTF2-like"/>
    <property type="match status" value="1"/>
</dbReference>
<dbReference type="RefSeq" id="WP_133329151.1">
    <property type="nucleotide sequence ID" value="NZ_SMYL01000006.1"/>
</dbReference>
<dbReference type="Proteomes" id="UP000294829">
    <property type="component" value="Unassembled WGS sequence"/>
</dbReference>
<evidence type="ECO:0000313" key="3">
    <source>
        <dbReference type="Proteomes" id="UP000294829"/>
    </source>
</evidence>
<keyword evidence="3" id="KW-1185">Reference proteome</keyword>
<organism evidence="2 3">
    <name type="scientific">Sapientia aquatica</name>
    <dbReference type="NCBI Taxonomy" id="1549640"/>
    <lineage>
        <taxon>Bacteria</taxon>
        <taxon>Pseudomonadati</taxon>
        <taxon>Pseudomonadota</taxon>
        <taxon>Betaproteobacteria</taxon>
        <taxon>Burkholderiales</taxon>
        <taxon>Oxalobacteraceae</taxon>
        <taxon>Sapientia</taxon>
    </lineage>
</organism>
<comment type="caution">
    <text evidence="2">The sequence shown here is derived from an EMBL/GenBank/DDBJ whole genome shotgun (WGS) entry which is preliminary data.</text>
</comment>